<dbReference type="NCBIfam" id="TIGR00756">
    <property type="entry name" value="PPR"/>
    <property type="match status" value="4"/>
</dbReference>
<dbReference type="Gene3D" id="1.25.40.10">
    <property type="entry name" value="Tetratricopeptide repeat domain"/>
    <property type="match status" value="6"/>
</dbReference>
<evidence type="ECO:0000256" key="1">
    <source>
        <dbReference type="ARBA" id="ARBA00022737"/>
    </source>
</evidence>
<dbReference type="Pfam" id="PF13041">
    <property type="entry name" value="PPR_2"/>
    <property type="match status" value="3"/>
</dbReference>
<organism evidence="3 4">
    <name type="scientific">Dovyalis caffra</name>
    <dbReference type="NCBI Taxonomy" id="77055"/>
    <lineage>
        <taxon>Eukaryota</taxon>
        <taxon>Viridiplantae</taxon>
        <taxon>Streptophyta</taxon>
        <taxon>Embryophyta</taxon>
        <taxon>Tracheophyta</taxon>
        <taxon>Spermatophyta</taxon>
        <taxon>Magnoliopsida</taxon>
        <taxon>eudicotyledons</taxon>
        <taxon>Gunneridae</taxon>
        <taxon>Pentapetalae</taxon>
        <taxon>rosids</taxon>
        <taxon>fabids</taxon>
        <taxon>Malpighiales</taxon>
        <taxon>Salicaceae</taxon>
        <taxon>Flacourtieae</taxon>
        <taxon>Dovyalis</taxon>
    </lineage>
</organism>
<keyword evidence="1" id="KW-0677">Repeat</keyword>
<dbReference type="Proteomes" id="UP001314170">
    <property type="component" value="Unassembled WGS sequence"/>
</dbReference>
<dbReference type="Pfam" id="PF20430">
    <property type="entry name" value="Eplus_motif"/>
    <property type="match status" value="1"/>
</dbReference>
<reference evidence="3 4" key="1">
    <citation type="submission" date="2024-01" db="EMBL/GenBank/DDBJ databases">
        <authorList>
            <person name="Waweru B."/>
        </authorList>
    </citation>
    <scope>NUCLEOTIDE SEQUENCE [LARGE SCALE GENOMIC DNA]</scope>
</reference>
<evidence type="ECO:0000256" key="2">
    <source>
        <dbReference type="PROSITE-ProRule" id="PRU00708"/>
    </source>
</evidence>
<dbReference type="PANTHER" id="PTHR47926:SF382">
    <property type="entry name" value="PENTACOTRIPEPTIDE-REPEAT REGION OF PRORP DOMAIN-CONTAINING PROTEIN"/>
    <property type="match status" value="1"/>
</dbReference>
<dbReference type="EMBL" id="CAWUPB010000994">
    <property type="protein sequence ID" value="CAK7335591.1"/>
    <property type="molecule type" value="Genomic_DNA"/>
</dbReference>
<feature type="repeat" description="PPR" evidence="2">
    <location>
        <begin position="190"/>
        <end position="224"/>
    </location>
</feature>
<dbReference type="FunFam" id="1.25.40.10:FF:000738">
    <property type="entry name" value="Pentatricopeptide repeat-containing protein chloroplastic"/>
    <property type="match status" value="1"/>
</dbReference>
<comment type="caution">
    <text evidence="3">The sequence shown here is derived from an EMBL/GenBank/DDBJ whole genome shotgun (WGS) entry which is preliminary data.</text>
</comment>
<feature type="repeat" description="PPR" evidence="2">
    <location>
        <begin position="590"/>
        <end position="624"/>
    </location>
</feature>
<dbReference type="PROSITE" id="PS51375">
    <property type="entry name" value="PPR"/>
    <property type="match status" value="4"/>
</dbReference>
<feature type="repeat" description="PPR" evidence="2">
    <location>
        <begin position="388"/>
        <end position="422"/>
    </location>
</feature>
<dbReference type="InterPro" id="IPR046960">
    <property type="entry name" value="PPR_At4g14850-like_plant"/>
</dbReference>
<sequence length="819" mass="91429">MKKLKPLPQALSFSQFKTLISQKDYPQALKFSLTLPSPLLTDQTYSLFIKSGHILGPYLSTTLISHFSKLENNNNNNISRSLSFFLDTQNPDIITYNAIISGFARANYSRTVLGLFNQLRHVGLVPDVFTLSSLVKGCLSLRENFVSHAVCLRLGFGSKSFVVSGLIENYSKNGDLGSAERCFKECLDLDNVVCTVMVNGYVWNEEFEKGKQVFVEMRGSGLELNAFSLTGVIGALFDVREGEQIHGFGVKMGFLCGSSMYFSNAVMSMYARCGSEVDAIKVFDEIAEPDIVSWTERIGTASDGDEALELFRIFLSLGLDVNEYTLINVLSMIGGVKFLNAGKQIQAFCHKTGYFQVVAVGNALVSLYGKCGQICDAWRVFYNMIFRDSVSWNSLISACSENGFVNQALEAFYQMRELSLQPTIHTLASILDAVSNSNYTKLVIQIHSLVIKCGFMLDVSMLSCLITAYGRCNSMDESKKVFAEIDKVNLVHLNTMITTLVHAGCYPDALALFQTTWSSYHKVDSRTFSVILKACSAITDMQLGRAVHSLILKTGFDQDSFVESSVIDIYCKCGSIGQAEKVFRSSSKNNLAAWNAMMMGYAQHGCYQVVFDLFNEMSQFGIEPDEITYLGVLSSCCHGGLVKQARYYLDSMFELHGIFPHLEHYACMIDLLGRVGLLEDAKKTIDRMPLEPDVHIWQCLLSACNIHGHVELGRVAASKVLEMHPENNSAYILLSNLYASVGMWNAVGRLRKEMKEKIPHKEPGSSWIQVSRLIHKFFVNDTSHPQSKEINEELIRLYEHMIASPELEQDGVSLWIYGP</sequence>
<dbReference type="GO" id="GO:0003723">
    <property type="term" value="F:RNA binding"/>
    <property type="evidence" value="ECO:0007669"/>
    <property type="project" value="InterPro"/>
</dbReference>
<dbReference type="InterPro" id="IPR002885">
    <property type="entry name" value="PPR_rpt"/>
</dbReference>
<dbReference type="InterPro" id="IPR011990">
    <property type="entry name" value="TPR-like_helical_dom_sf"/>
</dbReference>
<protein>
    <recommendedName>
        <fullName evidence="5">Chlororespiratory reduction 21</fullName>
    </recommendedName>
</protein>
<name>A0AAV1RGP3_9ROSI</name>
<dbReference type="FunFam" id="1.25.40.10:FF:000144">
    <property type="entry name" value="Pentatricopeptide repeat-containing protein, mitochondrial"/>
    <property type="match status" value="1"/>
</dbReference>
<evidence type="ECO:0000313" key="3">
    <source>
        <dbReference type="EMBL" id="CAK7335591.1"/>
    </source>
</evidence>
<dbReference type="FunFam" id="1.25.40.10:FF:000396">
    <property type="entry name" value="Pentatricopeptide repeat-containing protein At2g36730"/>
    <property type="match status" value="1"/>
</dbReference>
<dbReference type="InterPro" id="IPR046849">
    <property type="entry name" value="E2_motif"/>
</dbReference>
<dbReference type="Pfam" id="PF01535">
    <property type="entry name" value="PPR"/>
    <property type="match status" value="6"/>
</dbReference>
<proteinExistence type="predicted"/>
<feature type="repeat" description="PPR" evidence="2">
    <location>
        <begin position="92"/>
        <end position="126"/>
    </location>
</feature>
<dbReference type="AlphaFoldDB" id="A0AAV1RGP3"/>
<evidence type="ECO:0000313" key="4">
    <source>
        <dbReference type="Proteomes" id="UP001314170"/>
    </source>
</evidence>
<dbReference type="InterPro" id="IPR046848">
    <property type="entry name" value="E_motif"/>
</dbReference>
<dbReference type="Pfam" id="PF20431">
    <property type="entry name" value="E_motif"/>
    <property type="match status" value="1"/>
</dbReference>
<evidence type="ECO:0008006" key="5">
    <source>
        <dbReference type="Google" id="ProtNLM"/>
    </source>
</evidence>
<gene>
    <name evidence="3" type="ORF">DCAF_LOCUS10589</name>
</gene>
<keyword evidence="4" id="KW-1185">Reference proteome</keyword>
<dbReference type="PANTHER" id="PTHR47926">
    <property type="entry name" value="PENTATRICOPEPTIDE REPEAT-CONTAINING PROTEIN"/>
    <property type="match status" value="1"/>
</dbReference>
<dbReference type="GO" id="GO:0009451">
    <property type="term" value="P:RNA modification"/>
    <property type="evidence" value="ECO:0007669"/>
    <property type="project" value="InterPro"/>
</dbReference>
<accession>A0AAV1RGP3</accession>